<accession>A0ABV6UUV3</accession>
<dbReference type="Proteomes" id="UP001592528">
    <property type="component" value="Unassembled WGS sequence"/>
</dbReference>
<dbReference type="InterPro" id="IPR014729">
    <property type="entry name" value="Rossmann-like_a/b/a_fold"/>
</dbReference>
<sequence>MAENVRVVVGVSGSLSSLAALHRAVAEARRLDAVLVPVLAWHPVGGELAYRSHPCPPLLTVWEQAARKRLHTAFEQCFGGYPAGLRIQPVLVRDEKPGHALVQVADRPDDVLVVSTGRQGRLARLFHGSVSRYCLAHARCAVTAVPPSELLDALEAAACDGEPMTLPSRWTDAAHAA</sequence>
<dbReference type="SUPFAM" id="SSF52402">
    <property type="entry name" value="Adenine nucleotide alpha hydrolases-like"/>
    <property type="match status" value="1"/>
</dbReference>
<reference evidence="2 3" key="1">
    <citation type="submission" date="2024-09" db="EMBL/GenBank/DDBJ databases">
        <authorList>
            <person name="Lee S.D."/>
        </authorList>
    </citation>
    <scope>NUCLEOTIDE SEQUENCE [LARGE SCALE GENOMIC DNA]</scope>
    <source>
        <strain evidence="2 3">N1-5</strain>
    </source>
</reference>
<name>A0ABV6UUV3_9ACTN</name>
<dbReference type="Pfam" id="PF00582">
    <property type="entry name" value="Usp"/>
    <property type="match status" value="1"/>
</dbReference>
<dbReference type="InterPro" id="IPR006016">
    <property type="entry name" value="UspA"/>
</dbReference>
<evidence type="ECO:0000313" key="2">
    <source>
        <dbReference type="EMBL" id="MFC1405156.1"/>
    </source>
</evidence>
<dbReference type="EMBL" id="JBHEZZ010000019">
    <property type="protein sequence ID" value="MFC1405156.1"/>
    <property type="molecule type" value="Genomic_DNA"/>
</dbReference>
<protein>
    <submittedName>
        <fullName evidence="2">Universal stress protein</fullName>
    </submittedName>
</protein>
<gene>
    <name evidence="2" type="ORF">ACEZDJ_28130</name>
</gene>
<keyword evidence="3" id="KW-1185">Reference proteome</keyword>
<feature type="domain" description="UspA" evidence="1">
    <location>
        <begin position="6"/>
        <end position="146"/>
    </location>
</feature>
<comment type="caution">
    <text evidence="2">The sequence shown here is derived from an EMBL/GenBank/DDBJ whole genome shotgun (WGS) entry which is preliminary data.</text>
</comment>
<organism evidence="2 3">
    <name type="scientific">Streptacidiphilus cavernicola</name>
    <dbReference type="NCBI Taxonomy" id="3342716"/>
    <lineage>
        <taxon>Bacteria</taxon>
        <taxon>Bacillati</taxon>
        <taxon>Actinomycetota</taxon>
        <taxon>Actinomycetes</taxon>
        <taxon>Kitasatosporales</taxon>
        <taxon>Streptomycetaceae</taxon>
        <taxon>Streptacidiphilus</taxon>
    </lineage>
</organism>
<evidence type="ECO:0000259" key="1">
    <source>
        <dbReference type="Pfam" id="PF00582"/>
    </source>
</evidence>
<evidence type="ECO:0000313" key="3">
    <source>
        <dbReference type="Proteomes" id="UP001592528"/>
    </source>
</evidence>
<dbReference type="Gene3D" id="3.40.50.620">
    <property type="entry name" value="HUPs"/>
    <property type="match status" value="1"/>
</dbReference>
<proteinExistence type="predicted"/>
<dbReference type="RefSeq" id="WP_030258668.1">
    <property type="nucleotide sequence ID" value="NZ_JBHEZZ010000019.1"/>
</dbReference>